<feature type="compositionally biased region" description="Basic and acidic residues" evidence="2">
    <location>
        <begin position="634"/>
        <end position="644"/>
    </location>
</feature>
<dbReference type="InterPro" id="IPR019169">
    <property type="entry name" value="Transmembrane_26"/>
</dbReference>
<feature type="compositionally biased region" description="Polar residues" evidence="2">
    <location>
        <begin position="1178"/>
        <end position="1191"/>
    </location>
</feature>
<dbReference type="Pfam" id="PF00498">
    <property type="entry name" value="FHA"/>
    <property type="match status" value="1"/>
</dbReference>
<feature type="compositionally biased region" description="Basic and acidic residues" evidence="2">
    <location>
        <begin position="860"/>
        <end position="884"/>
    </location>
</feature>
<feature type="domain" description="FHA" evidence="3">
    <location>
        <begin position="750"/>
        <end position="806"/>
    </location>
</feature>
<feature type="coiled-coil region" evidence="1">
    <location>
        <begin position="1054"/>
        <end position="1081"/>
    </location>
</feature>
<feature type="compositionally biased region" description="Polar residues" evidence="2">
    <location>
        <begin position="622"/>
        <end position="633"/>
    </location>
</feature>
<dbReference type="KEGG" id="aplc:110979471"/>
<keyword evidence="1" id="KW-0175">Coiled coil</keyword>
<feature type="region of interest" description="Disordered" evidence="2">
    <location>
        <begin position="453"/>
        <end position="688"/>
    </location>
</feature>
<feature type="region of interest" description="Disordered" evidence="2">
    <location>
        <begin position="405"/>
        <end position="434"/>
    </location>
</feature>
<dbReference type="OrthoDB" id="433755at2759"/>
<evidence type="ECO:0000313" key="4">
    <source>
        <dbReference type="Proteomes" id="UP000694845"/>
    </source>
</evidence>
<name>A0A8B7YF16_ACAPL</name>
<feature type="compositionally biased region" description="Basic and acidic residues" evidence="2">
    <location>
        <begin position="1311"/>
        <end position="1336"/>
    </location>
</feature>
<feature type="compositionally biased region" description="Polar residues" evidence="2">
    <location>
        <begin position="1235"/>
        <end position="1247"/>
    </location>
</feature>
<dbReference type="CDD" id="cd22677">
    <property type="entry name" value="FHA_Kanadaptin"/>
    <property type="match status" value="1"/>
</dbReference>
<feature type="compositionally biased region" description="Polar residues" evidence="2">
    <location>
        <begin position="420"/>
        <end position="434"/>
    </location>
</feature>
<dbReference type="InterPro" id="IPR000253">
    <property type="entry name" value="FHA_dom"/>
</dbReference>
<reference evidence="5" key="1">
    <citation type="submission" date="2025-08" db="UniProtKB">
        <authorList>
            <consortium name="RefSeq"/>
        </authorList>
    </citation>
    <scope>IDENTIFICATION</scope>
</reference>
<feature type="region of interest" description="Disordered" evidence="2">
    <location>
        <begin position="1178"/>
        <end position="1365"/>
    </location>
</feature>
<dbReference type="PANTHER" id="PTHR22168:SF7">
    <property type="entry name" value="TRANSMEMBRANE PROTEIN 26-LIKE"/>
    <property type="match status" value="1"/>
</dbReference>
<dbReference type="Gene3D" id="2.60.200.20">
    <property type="match status" value="1"/>
</dbReference>
<dbReference type="InterPro" id="IPR008984">
    <property type="entry name" value="SMAD_FHA_dom_sf"/>
</dbReference>
<dbReference type="Pfam" id="PF09772">
    <property type="entry name" value="Tmem26"/>
    <property type="match status" value="1"/>
</dbReference>
<dbReference type="SMART" id="SM00240">
    <property type="entry name" value="FHA"/>
    <property type="match status" value="1"/>
</dbReference>
<keyword evidence="4" id="KW-1185">Reference proteome</keyword>
<feature type="compositionally biased region" description="Basic and acidic residues" evidence="2">
    <location>
        <begin position="578"/>
        <end position="598"/>
    </location>
</feature>
<feature type="region of interest" description="Disordered" evidence="2">
    <location>
        <begin position="860"/>
        <end position="885"/>
    </location>
</feature>
<sequence length="1365" mass="153486">MLHGDQRDSGPYPVLSCGWFERLVDQRQGRETLDSMGGVSTSYVHGRRRHGSWKWFSPTIALMLMCTVPCLWMIEWDVYKQRRGCGKINLNDDRNPSPCDDSYFNKTSLPPIFGHEVPFVAMILPDWALALHQMLLFSLILGRWLLPKGELSRDQLSQLLLVQVGMAADILEFVGEGLKVDEIYDNDVHVLILLSVWTWSLPQFTLSLTLTKGRKTRVAGVRPLAAEHRKKPLIRVQRDGESDHCHFFCGTETWAILVTLMMQDLPFLASRLYLIISPRVPLSIPFLFFTSKNALLTVLQLYRLAVILHEYREKRKARDRRVGAKLSRSESTDLRDATVGRTDEPILIDDLDKTPSLWVTSRFFYGSGEDRQHLRHRKHVSVQTEWPCNVVDDNSVFLNHRRISDHQDDVNNEPSPEKCINQNTSSTVGSDSSFGQSGNKNVFVFLVDFSDGEEKDRNDDVHSGGSEQGIEHGNGDFSDASPGSDDEQDAGDEGGRDRAAGVDDEEGVHNGGSNDPVTEMERESESTDPNHANISKECAAVDISSLPNMPSLDQRQRSPGSETRCPTENSGGFGGEKATIERSHEVSESNMSKQDEGGFKLPGLPLPTKTGHAGPKKFHSPASATLENRTNNVKPDESKDKTDHAFQPYSEEFNFPKPKQSNIPKHKKDPQMSGPIPGAEQSSPQEQPLLPASTVKKSREKSPAEKLAKAPPLPYIEPSWSGVPNEPYHLEVLKSGAIIAKIPLNDKAYHVFGRLEICDIPLEHPSLSRYHLVLQYRLMGDSEHDPGFYLYDLGSTHGSWFNKQKMEGRVFYRMRVGHMFKLGGSSRMYILQGPAEDQDAESELSVTELKELRQKQLAELEDRRRATQEQAANERREEKERDEGISWGMDYEDAQEEDTRGDNPFAIMTQEEKEATYIKDPKKALRGYFEREGYDLEYNVEEKESGFNKQFVCKVELPLDDASGRPIFAEAAVVGKKKEAVVACALEACRILDAHGVLRQATHESHKRKVKNWKEDDYYDSDEDTFLDRTGEIEKKRLQRMKKAGIIKEKAQTYDSLKSHLSDVETEMQKIEEEMSTQSKSSASAVLQDDSLDAFMESIQGGKTLDKTWRAKLKLRLIELKKEQARLSRLVDIAKPATMPALQKSSTQTSFAAFSKKLPMFGSMKGHAGLRPKLKTVMQSPTAVPVSSPSQRAIEEKQEVEEEEDEPIEVASPPAATSSSEHTRVELLDKPLTASRPSSVSAPTHSTSTEHKPDPAVSKSHSPLPHARKLGPSLPTKIQIQNEWEAKDSTGRSATSLAREERSPTKKPRRARDDSGSAKRTRMSEETLRQREMAEMEDKEDFTDWTPPIGQTGDGRTHLNAKFGY</sequence>
<accession>A0A8B7YF16</accession>
<evidence type="ECO:0000259" key="3">
    <source>
        <dbReference type="PROSITE" id="PS50006"/>
    </source>
</evidence>
<dbReference type="RefSeq" id="XP_022090980.1">
    <property type="nucleotide sequence ID" value="XM_022235288.1"/>
</dbReference>
<dbReference type="PROSITE" id="PS50006">
    <property type="entry name" value="FHA_DOMAIN"/>
    <property type="match status" value="1"/>
</dbReference>
<evidence type="ECO:0000256" key="2">
    <source>
        <dbReference type="SAM" id="MobiDB-lite"/>
    </source>
</evidence>
<feature type="compositionally biased region" description="Acidic residues" evidence="2">
    <location>
        <begin position="1198"/>
        <end position="1208"/>
    </location>
</feature>
<gene>
    <name evidence="5" type="primary">LOC110979471</name>
</gene>
<dbReference type="GeneID" id="110979471"/>
<dbReference type="Gene3D" id="3.30.160.20">
    <property type="match status" value="1"/>
</dbReference>
<organism evidence="4 5">
    <name type="scientific">Acanthaster planci</name>
    <name type="common">Crown-of-thorns starfish</name>
    <dbReference type="NCBI Taxonomy" id="133434"/>
    <lineage>
        <taxon>Eukaryota</taxon>
        <taxon>Metazoa</taxon>
        <taxon>Echinodermata</taxon>
        <taxon>Eleutherozoa</taxon>
        <taxon>Asterozoa</taxon>
        <taxon>Asteroidea</taxon>
        <taxon>Valvatacea</taxon>
        <taxon>Valvatida</taxon>
        <taxon>Acanthasteridae</taxon>
        <taxon>Acanthaster</taxon>
    </lineage>
</organism>
<protein>
    <submittedName>
        <fullName evidence="5">Kanadaptin-like</fullName>
    </submittedName>
</protein>
<evidence type="ECO:0000256" key="1">
    <source>
        <dbReference type="SAM" id="Coils"/>
    </source>
</evidence>
<evidence type="ECO:0000313" key="5">
    <source>
        <dbReference type="RefSeq" id="XP_022090980.1"/>
    </source>
</evidence>
<dbReference type="PANTHER" id="PTHR22168">
    <property type="entry name" value="TMEM26 PROTEIN"/>
    <property type="match status" value="1"/>
</dbReference>
<dbReference type="CDD" id="cd19856">
    <property type="entry name" value="DSRM_Kanadaptin"/>
    <property type="match status" value="1"/>
</dbReference>
<dbReference type="SUPFAM" id="SSF49879">
    <property type="entry name" value="SMAD/FHA domain"/>
    <property type="match status" value="1"/>
</dbReference>
<proteinExistence type="predicted"/>
<feature type="compositionally biased region" description="Basic and acidic residues" evidence="2">
    <location>
        <begin position="453"/>
        <end position="462"/>
    </location>
</feature>
<dbReference type="Proteomes" id="UP000694845">
    <property type="component" value="Unplaced"/>
</dbReference>
<dbReference type="FunFam" id="3.30.160.20:FF:000088">
    <property type="entry name" value="Uncharacterized protein ZK632.2"/>
    <property type="match status" value="1"/>
</dbReference>
<feature type="compositionally biased region" description="Polar residues" evidence="2">
    <location>
        <begin position="545"/>
        <end position="570"/>
    </location>
</feature>